<dbReference type="PANTHER" id="PTHR43311:SF1">
    <property type="entry name" value="GLUTAMYL-Q TRNA(ASP) SYNTHETASE"/>
    <property type="match status" value="1"/>
</dbReference>
<evidence type="ECO:0000256" key="5">
    <source>
        <dbReference type="ARBA" id="ARBA00022840"/>
    </source>
</evidence>
<dbReference type="PRINTS" id="PR00987">
    <property type="entry name" value="TRNASYNTHGLU"/>
</dbReference>
<comment type="caution">
    <text evidence="10">The sequence shown here is derived from an EMBL/GenBank/DDBJ whole genome shotgun (WGS) entry which is preliminary data.</text>
</comment>
<keyword evidence="6 7" id="KW-0030">Aminoacyl-tRNA synthetase</keyword>
<keyword evidence="4 7" id="KW-0862">Zinc</keyword>
<dbReference type="GO" id="GO:0006424">
    <property type="term" value="P:glutamyl-tRNA aminoacylation"/>
    <property type="evidence" value="ECO:0007669"/>
    <property type="project" value="InterPro"/>
</dbReference>
<evidence type="ECO:0000259" key="9">
    <source>
        <dbReference type="Pfam" id="PF00749"/>
    </source>
</evidence>
<dbReference type="Proteomes" id="UP000548632">
    <property type="component" value="Unassembled WGS sequence"/>
</dbReference>
<keyword evidence="2 7" id="KW-0479">Metal-binding</keyword>
<reference evidence="10 11" key="1">
    <citation type="journal article" date="2020" name="Arch. Microbiol.">
        <title>The genome sequence of the giant phototrophic gammaproteobacterium Thiospirillum jenense gives insight into its physiological properties and phylogenetic relationships.</title>
        <authorList>
            <person name="Imhoff J.F."/>
            <person name="Meyer T.E."/>
            <person name="Kyndt J.A."/>
        </authorList>
    </citation>
    <scope>NUCLEOTIDE SEQUENCE [LARGE SCALE GENOMIC DNA]</scope>
    <source>
        <strain evidence="10 11">DSM 216</strain>
    </source>
</reference>
<feature type="binding site" evidence="7">
    <location>
        <position position="249"/>
    </location>
    <ligand>
        <name>ATP</name>
        <dbReference type="ChEBI" id="CHEBI:30616"/>
    </ligand>
</feature>
<dbReference type="Gene3D" id="3.40.50.620">
    <property type="entry name" value="HUPs"/>
    <property type="match status" value="1"/>
</dbReference>
<dbReference type="RefSeq" id="WP_182582498.1">
    <property type="nucleotide sequence ID" value="NZ_JABVCQ010000005.1"/>
</dbReference>
<feature type="binding site" evidence="7">
    <location>
        <position position="136"/>
    </location>
    <ligand>
        <name>Zn(2+)</name>
        <dbReference type="ChEBI" id="CHEBI:29105"/>
    </ligand>
</feature>
<dbReference type="SUPFAM" id="SSF52374">
    <property type="entry name" value="Nucleotidylyl transferase"/>
    <property type="match status" value="1"/>
</dbReference>
<dbReference type="InterPro" id="IPR022380">
    <property type="entry name" value="Glu-Q_tRNA(Asp)_Synthase"/>
</dbReference>
<dbReference type="InterPro" id="IPR000924">
    <property type="entry name" value="Glu/Gln-tRNA-synth"/>
</dbReference>
<dbReference type="EC" id="6.1.1.-" evidence="7"/>
<keyword evidence="8" id="KW-0648">Protein biosynthesis</keyword>
<gene>
    <name evidence="10" type="primary">gluQRS</name>
    <name evidence="7" type="synonym">gluQ</name>
    <name evidence="10" type="ORF">HUK38_03450</name>
</gene>
<feature type="binding site" evidence="7">
    <location>
        <position position="208"/>
    </location>
    <ligand>
        <name>L-glutamate</name>
        <dbReference type="ChEBI" id="CHEBI:29985"/>
    </ligand>
</feature>
<dbReference type="PANTHER" id="PTHR43311">
    <property type="entry name" value="GLUTAMATE--TRNA LIGASE"/>
    <property type="match status" value="1"/>
</dbReference>
<evidence type="ECO:0000256" key="4">
    <source>
        <dbReference type="ARBA" id="ARBA00022833"/>
    </source>
</evidence>
<feature type="binding site" evidence="7">
    <location>
        <position position="56"/>
    </location>
    <ligand>
        <name>L-glutamate</name>
        <dbReference type="ChEBI" id="CHEBI:29985"/>
    </ligand>
</feature>
<keyword evidence="11" id="KW-1185">Reference proteome</keyword>
<feature type="binding site" evidence="7">
    <location>
        <position position="112"/>
    </location>
    <ligand>
        <name>Zn(2+)</name>
        <dbReference type="ChEBI" id="CHEBI:29105"/>
    </ligand>
</feature>
<dbReference type="AlphaFoldDB" id="A0A839HDM9"/>
<organism evidence="10 11">
    <name type="scientific">Thiospirillum jenense</name>
    <dbReference type="NCBI Taxonomy" id="1653858"/>
    <lineage>
        <taxon>Bacteria</taxon>
        <taxon>Pseudomonadati</taxon>
        <taxon>Pseudomonadota</taxon>
        <taxon>Gammaproteobacteria</taxon>
        <taxon>Chromatiales</taxon>
        <taxon>Chromatiaceae</taxon>
        <taxon>Thiospirillum</taxon>
    </lineage>
</organism>
<dbReference type="InterPro" id="IPR049940">
    <property type="entry name" value="GluQ/Sye"/>
</dbReference>
<keyword evidence="5 7" id="KW-0067">ATP-binding</keyword>
<feature type="short sequence motif" description="'KMSKS' region" evidence="7">
    <location>
        <begin position="246"/>
        <end position="250"/>
    </location>
</feature>
<keyword evidence="1 7" id="KW-0436">Ligase</keyword>
<dbReference type="Pfam" id="PF00749">
    <property type="entry name" value="tRNA-synt_1c"/>
    <property type="match status" value="1"/>
</dbReference>
<dbReference type="GO" id="GO:0005524">
    <property type="term" value="F:ATP binding"/>
    <property type="evidence" value="ECO:0007669"/>
    <property type="project" value="UniProtKB-KW"/>
</dbReference>
<evidence type="ECO:0000256" key="3">
    <source>
        <dbReference type="ARBA" id="ARBA00022741"/>
    </source>
</evidence>
<dbReference type="NCBIfam" id="NF004314">
    <property type="entry name" value="PRK05710.1-3"/>
    <property type="match status" value="1"/>
</dbReference>
<comment type="similarity">
    <text evidence="7">Belongs to the class-I aminoacyl-tRNA synthetase family. GluQ subfamily.</text>
</comment>
<comment type="cofactor">
    <cofactor evidence="7">
        <name>Zn(2+)</name>
        <dbReference type="ChEBI" id="CHEBI:29105"/>
    </cofactor>
    <text evidence="7">Binds 1 zinc ion per subunit.</text>
</comment>
<accession>A0A839HDM9</accession>
<name>A0A839HDM9_9GAMM</name>
<evidence type="ECO:0000256" key="1">
    <source>
        <dbReference type="ARBA" id="ARBA00022598"/>
    </source>
</evidence>
<evidence type="ECO:0000313" key="11">
    <source>
        <dbReference type="Proteomes" id="UP000548632"/>
    </source>
</evidence>
<dbReference type="HAMAP" id="MF_01428">
    <property type="entry name" value="Glu_Q_tRNA_synth"/>
    <property type="match status" value="1"/>
</dbReference>
<evidence type="ECO:0000256" key="8">
    <source>
        <dbReference type="RuleBase" id="RU363037"/>
    </source>
</evidence>
<feature type="binding site" evidence="7">
    <location>
        <position position="132"/>
    </location>
    <ligand>
        <name>Zn(2+)</name>
        <dbReference type="ChEBI" id="CHEBI:29105"/>
    </ligand>
</feature>
<keyword evidence="3 7" id="KW-0547">Nucleotide-binding</keyword>
<feature type="binding site" evidence="7">
    <location>
        <position position="190"/>
    </location>
    <ligand>
        <name>L-glutamate</name>
        <dbReference type="ChEBI" id="CHEBI:29985"/>
    </ligand>
</feature>
<evidence type="ECO:0000256" key="6">
    <source>
        <dbReference type="ARBA" id="ARBA00023146"/>
    </source>
</evidence>
<dbReference type="GO" id="GO:0006400">
    <property type="term" value="P:tRNA modification"/>
    <property type="evidence" value="ECO:0007669"/>
    <property type="project" value="InterPro"/>
</dbReference>
<dbReference type="InterPro" id="IPR014729">
    <property type="entry name" value="Rossmann-like_a/b/a_fold"/>
</dbReference>
<feature type="binding site" evidence="7">
    <location>
        <begin position="20"/>
        <end position="24"/>
    </location>
    <ligand>
        <name>L-glutamate</name>
        <dbReference type="ChEBI" id="CHEBI:29985"/>
    </ligand>
</feature>
<feature type="binding site" evidence="7">
    <location>
        <position position="114"/>
    </location>
    <ligand>
        <name>Zn(2+)</name>
        <dbReference type="ChEBI" id="CHEBI:29105"/>
    </ligand>
</feature>
<comment type="function">
    <text evidence="7">Catalyzes the tRNA-independent activation of glutamate in presence of ATP and the subsequent transfer of glutamate onto a tRNA(Asp). Glutamate is transferred on the 2-amino-5-(4,5-dihydroxy-2-cyclopenten-1-yl) moiety of the queuosine in the wobble position of the QUC anticodon.</text>
</comment>
<evidence type="ECO:0000256" key="2">
    <source>
        <dbReference type="ARBA" id="ARBA00022723"/>
    </source>
</evidence>
<dbReference type="InterPro" id="IPR020058">
    <property type="entry name" value="Glu/Gln-tRNA-synth_Ib_cat-dom"/>
</dbReference>
<feature type="domain" description="Glutamyl/glutaminyl-tRNA synthetase class Ib catalytic" evidence="9">
    <location>
        <begin position="20"/>
        <end position="255"/>
    </location>
</feature>
<feature type="short sequence motif" description="'HIGH' region" evidence="7">
    <location>
        <begin position="23"/>
        <end position="33"/>
    </location>
</feature>
<dbReference type="NCBIfam" id="TIGR03838">
    <property type="entry name" value="queuosine_YadB"/>
    <property type="match status" value="1"/>
</dbReference>
<dbReference type="GO" id="GO:0005829">
    <property type="term" value="C:cytosol"/>
    <property type="evidence" value="ECO:0007669"/>
    <property type="project" value="TreeGrafter"/>
</dbReference>
<dbReference type="GO" id="GO:0008270">
    <property type="term" value="F:zinc ion binding"/>
    <property type="evidence" value="ECO:0007669"/>
    <property type="project" value="UniProtKB-UniRule"/>
</dbReference>
<proteinExistence type="inferred from homology"/>
<dbReference type="GO" id="GO:0004818">
    <property type="term" value="F:glutamate-tRNA ligase activity"/>
    <property type="evidence" value="ECO:0007669"/>
    <property type="project" value="TreeGrafter"/>
</dbReference>
<sequence>MPKTADQSTPYPAATHYCGRFAPSPSGALHRGSLATAVGSFADARAHGGAWRVRIDDLDQARTVPGAAADILRTLDAFGLHWDGEIRYQHQHLEHYHAALAQLRRDGHCYPCGCSRTNIAATARAGECGAIYPGTCRAGLPPGTIARSERLRTPDQMIIVTDRLHGFIQQNLFHDCGDFILRRADGFIAYQFAVVIDDALDGINQVVRGADLLHATPRQCYLQHLLGLARPQYAHLPLVIDAHGRKLSKSDAAAPVLINQPIKTLRHIWHWLGQAPLPIELTTVREFWQAAIPLWSFTTIPLTAKPLPNYSCST</sequence>
<protein>
    <recommendedName>
        <fullName evidence="7">Glutamyl-Q tRNA(Asp) synthetase</fullName>
        <shortName evidence="7">Glu-Q-RSs</shortName>
        <ecNumber evidence="7">6.1.1.-</ecNumber>
    </recommendedName>
</protein>
<evidence type="ECO:0000313" key="10">
    <source>
        <dbReference type="EMBL" id="MBB1125287.1"/>
    </source>
</evidence>
<dbReference type="EMBL" id="JABVCQ010000005">
    <property type="protein sequence ID" value="MBB1125287.1"/>
    <property type="molecule type" value="Genomic_DNA"/>
</dbReference>
<evidence type="ECO:0000256" key="7">
    <source>
        <dbReference type="HAMAP-Rule" id="MF_01428"/>
    </source>
</evidence>